<evidence type="ECO:0000313" key="1">
    <source>
        <dbReference type="EMBL" id="APW66004.1"/>
    </source>
</evidence>
<evidence type="ECO:0000313" key="2">
    <source>
        <dbReference type="Proteomes" id="UP000186074"/>
    </source>
</evidence>
<dbReference type="KEGG" id="alp:LPB137_09110"/>
<dbReference type="STRING" id="1850254.LPB137_09110"/>
<dbReference type="EMBL" id="CP019070">
    <property type="protein sequence ID" value="APW66004.1"/>
    <property type="molecule type" value="Genomic_DNA"/>
</dbReference>
<dbReference type="Pfam" id="PF08856">
    <property type="entry name" value="DUF1826"/>
    <property type="match status" value="1"/>
</dbReference>
<dbReference type="RefSeq" id="WP_076087272.1">
    <property type="nucleotide sequence ID" value="NZ_CP019070.1"/>
</dbReference>
<name>A0A1P8KN60_9BACT</name>
<dbReference type="InterPro" id="IPR014955">
    <property type="entry name" value="DUF1826"/>
</dbReference>
<proteinExistence type="predicted"/>
<dbReference type="AlphaFoldDB" id="A0A1P8KN60"/>
<accession>A0A1P8KN60</accession>
<sequence>MLNEKNFNFAGQSISSKPFETMPVSYGYRAQDNNPTVFGDIYQSDINIAIWQRKLPTALQNSVKTFLESNPTFEKKMILTPQDALSRVSESFNNNMTEVSEDIANLVDMFCYLFELKQAAMRLNVLDQAMCPKFHVDRVPCRLVTTYQSIASEWLPHEVIDHTKLGWGSNGLPDSESGLYQSESDIQQLSCGDVALLKGTLWEGNENTGLVHRSPVVPANEKRLILTLDFN</sequence>
<reference evidence="1 2" key="1">
    <citation type="submission" date="2017-01" db="EMBL/GenBank/DDBJ databases">
        <title>Genome sequencing of Arcobacter sp. LPB0137.</title>
        <authorList>
            <person name="Lee G.-W."/>
            <person name="Yi H."/>
        </authorList>
    </citation>
    <scope>NUCLEOTIDE SEQUENCE [LARGE SCALE GENOMIC DNA]</scope>
    <source>
        <strain evidence="1 2">LPB0137</strain>
    </source>
</reference>
<protein>
    <submittedName>
        <fullName evidence="1">Succinylglutamate desuccinylase</fullName>
    </submittedName>
</protein>
<dbReference type="OrthoDB" id="5342505at2"/>
<gene>
    <name evidence="1" type="ORF">LPB137_09110</name>
</gene>
<organism evidence="1 2">
    <name type="scientific">Poseidonibacter parvus</name>
    <dbReference type="NCBI Taxonomy" id="1850254"/>
    <lineage>
        <taxon>Bacteria</taxon>
        <taxon>Pseudomonadati</taxon>
        <taxon>Campylobacterota</taxon>
        <taxon>Epsilonproteobacteria</taxon>
        <taxon>Campylobacterales</taxon>
        <taxon>Arcobacteraceae</taxon>
        <taxon>Poseidonibacter</taxon>
    </lineage>
</organism>
<dbReference type="Proteomes" id="UP000186074">
    <property type="component" value="Chromosome"/>
</dbReference>
<keyword evidence="2" id="KW-1185">Reference proteome</keyword>